<dbReference type="RefSeq" id="XP_001425581.1">
    <property type="nucleotide sequence ID" value="XM_001425544.1"/>
</dbReference>
<dbReference type="InParanoid" id="A0BI16"/>
<dbReference type="EMBL" id="CT867996">
    <property type="protein sequence ID" value="CAK58183.1"/>
    <property type="molecule type" value="Genomic_DNA"/>
</dbReference>
<name>A0BI16_PARTE</name>
<dbReference type="AlphaFoldDB" id="A0BI16"/>
<keyword evidence="1" id="KW-0175">Coiled coil</keyword>
<dbReference type="Proteomes" id="UP000000600">
    <property type="component" value="Unassembled WGS sequence"/>
</dbReference>
<dbReference type="OrthoDB" id="303711at2759"/>
<protein>
    <submittedName>
        <fullName evidence="2">Uncharacterized protein</fullName>
    </submittedName>
</protein>
<feature type="coiled-coil region" evidence="1">
    <location>
        <begin position="61"/>
        <end position="88"/>
    </location>
</feature>
<keyword evidence="3" id="KW-1185">Reference proteome</keyword>
<dbReference type="OMA" id="EQVPNIN"/>
<organism evidence="2 3">
    <name type="scientific">Paramecium tetraurelia</name>
    <dbReference type="NCBI Taxonomy" id="5888"/>
    <lineage>
        <taxon>Eukaryota</taxon>
        <taxon>Sar</taxon>
        <taxon>Alveolata</taxon>
        <taxon>Ciliophora</taxon>
        <taxon>Intramacronucleata</taxon>
        <taxon>Oligohymenophorea</taxon>
        <taxon>Peniculida</taxon>
        <taxon>Parameciidae</taxon>
        <taxon>Paramecium</taxon>
    </lineage>
</organism>
<dbReference type="KEGG" id="ptm:GSPATT00029219001"/>
<accession>A0BI16</accession>
<evidence type="ECO:0000313" key="3">
    <source>
        <dbReference type="Proteomes" id="UP000000600"/>
    </source>
</evidence>
<gene>
    <name evidence="2" type="ORF">GSPATT00029219001</name>
</gene>
<sequence>MENNRFYSNQSCQKELEQQLKDSFLEIKLLKQENKYLQFRFFQLSYRSSTFEDFKLKQEETRKLQSLVVELEQRVLTLEEENAKLDAEIGYLRGFSQSKEVQVNQKASYTQLEQELSDLQVYLRKYIQLQEFYSLIEQVPNINMQLCWKEINQIFKNQFNTNQQIQNLQDELKLIETTYKELVHSKDNNLTPLQEMAKCINTLQNSEQSIRESRVEIERIRKEVQLKQMDLKQSDTKLSELQNEFTYISKIETRKNNVQMEAEKQLIDFRRGISTTKNSNHNVSLMRDTFKERDTYQEMIPERLRDQSDVLPITSSIKRIQRPYIEINDRFDDYQDAAKTPIEKTIDQTRKKLSRQLSQASSLRDQKYI</sequence>
<evidence type="ECO:0000256" key="1">
    <source>
        <dbReference type="SAM" id="Coils"/>
    </source>
</evidence>
<dbReference type="HOGENOM" id="CLU_845819_0_0_1"/>
<reference evidence="2 3" key="1">
    <citation type="journal article" date="2006" name="Nature">
        <title>Global trends of whole-genome duplications revealed by the ciliate Paramecium tetraurelia.</title>
        <authorList>
            <consortium name="Genoscope"/>
            <person name="Aury J.-M."/>
            <person name="Jaillon O."/>
            <person name="Duret L."/>
            <person name="Noel B."/>
            <person name="Jubin C."/>
            <person name="Porcel B.M."/>
            <person name="Segurens B."/>
            <person name="Daubin V."/>
            <person name="Anthouard V."/>
            <person name="Aiach N."/>
            <person name="Arnaiz O."/>
            <person name="Billaut A."/>
            <person name="Beisson J."/>
            <person name="Blanc I."/>
            <person name="Bouhouche K."/>
            <person name="Camara F."/>
            <person name="Duharcourt S."/>
            <person name="Guigo R."/>
            <person name="Gogendeau D."/>
            <person name="Katinka M."/>
            <person name="Keller A.-M."/>
            <person name="Kissmehl R."/>
            <person name="Klotz C."/>
            <person name="Koll F."/>
            <person name="Le Moue A."/>
            <person name="Lepere C."/>
            <person name="Malinsky S."/>
            <person name="Nowacki M."/>
            <person name="Nowak J.K."/>
            <person name="Plattner H."/>
            <person name="Poulain J."/>
            <person name="Ruiz F."/>
            <person name="Serrano V."/>
            <person name="Zagulski M."/>
            <person name="Dessen P."/>
            <person name="Betermier M."/>
            <person name="Weissenbach J."/>
            <person name="Scarpelli C."/>
            <person name="Schachter V."/>
            <person name="Sperling L."/>
            <person name="Meyer E."/>
            <person name="Cohen J."/>
            <person name="Wincker P."/>
        </authorList>
    </citation>
    <scope>NUCLEOTIDE SEQUENCE [LARGE SCALE GENOMIC DNA]</scope>
    <source>
        <strain evidence="2 3">Stock d4-2</strain>
    </source>
</reference>
<dbReference type="GeneID" id="5011365"/>
<feature type="coiled-coil region" evidence="1">
    <location>
        <begin position="165"/>
        <end position="244"/>
    </location>
</feature>
<evidence type="ECO:0000313" key="2">
    <source>
        <dbReference type="EMBL" id="CAK58183.1"/>
    </source>
</evidence>
<proteinExistence type="predicted"/>